<name>A0A5C3NA51_9AGAM</name>
<dbReference type="EMBL" id="ML213506">
    <property type="protein sequence ID" value="TFK54233.1"/>
    <property type="molecule type" value="Genomic_DNA"/>
</dbReference>
<reference evidence="1 2" key="1">
    <citation type="journal article" date="2019" name="Nat. Ecol. Evol.">
        <title>Megaphylogeny resolves global patterns of mushroom evolution.</title>
        <authorList>
            <person name="Varga T."/>
            <person name="Krizsan K."/>
            <person name="Foldi C."/>
            <person name="Dima B."/>
            <person name="Sanchez-Garcia M."/>
            <person name="Sanchez-Ramirez S."/>
            <person name="Szollosi G.J."/>
            <person name="Szarkandi J.G."/>
            <person name="Papp V."/>
            <person name="Albert L."/>
            <person name="Andreopoulos W."/>
            <person name="Angelini C."/>
            <person name="Antonin V."/>
            <person name="Barry K.W."/>
            <person name="Bougher N.L."/>
            <person name="Buchanan P."/>
            <person name="Buyck B."/>
            <person name="Bense V."/>
            <person name="Catcheside P."/>
            <person name="Chovatia M."/>
            <person name="Cooper J."/>
            <person name="Damon W."/>
            <person name="Desjardin D."/>
            <person name="Finy P."/>
            <person name="Geml J."/>
            <person name="Haridas S."/>
            <person name="Hughes K."/>
            <person name="Justo A."/>
            <person name="Karasinski D."/>
            <person name="Kautmanova I."/>
            <person name="Kiss B."/>
            <person name="Kocsube S."/>
            <person name="Kotiranta H."/>
            <person name="LaButti K.M."/>
            <person name="Lechner B.E."/>
            <person name="Liimatainen K."/>
            <person name="Lipzen A."/>
            <person name="Lukacs Z."/>
            <person name="Mihaltcheva S."/>
            <person name="Morgado L.N."/>
            <person name="Niskanen T."/>
            <person name="Noordeloos M.E."/>
            <person name="Ohm R.A."/>
            <person name="Ortiz-Santana B."/>
            <person name="Ovrebo C."/>
            <person name="Racz N."/>
            <person name="Riley R."/>
            <person name="Savchenko A."/>
            <person name="Shiryaev A."/>
            <person name="Soop K."/>
            <person name="Spirin V."/>
            <person name="Szebenyi C."/>
            <person name="Tomsovsky M."/>
            <person name="Tulloss R.E."/>
            <person name="Uehling J."/>
            <person name="Grigoriev I.V."/>
            <person name="Vagvolgyi C."/>
            <person name="Papp T."/>
            <person name="Martin F.M."/>
            <person name="Miettinen O."/>
            <person name="Hibbett D.S."/>
            <person name="Nagy L.G."/>
        </authorList>
    </citation>
    <scope>NUCLEOTIDE SEQUENCE [LARGE SCALE GENOMIC DNA]</scope>
    <source>
        <strain evidence="1 2">OMC1185</strain>
    </source>
</reference>
<evidence type="ECO:0000313" key="1">
    <source>
        <dbReference type="EMBL" id="TFK54233.1"/>
    </source>
</evidence>
<gene>
    <name evidence="1" type="ORF">OE88DRAFT_1166573</name>
</gene>
<accession>A0A5C3NA51</accession>
<dbReference type="Proteomes" id="UP000305948">
    <property type="component" value="Unassembled WGS sequence"/>
</dbReference>
<sequence length="85" mass="9965">MLSARILFRVPAQKCTLPGTLSSVRIHRHRSVCSRRSNADRWRLEKDRTSTISLPLHLVLMPWLKYYLPLMLRSVHEDKGILVSR</sequence>
<dbReference type="AlphaFoldDB" id="A0A5C3NA51"/>
<proteinExistence type="predicted"/>
<evidence type="ECO:0000313" key="2">
    <source>
        <dbReference type="Proteomes" id="UP000305948"/>
    </source>
</evidence>
<organism evidence="1 2">
    <name type="scientific">Heliocybe sulcata</name>
    <dbReference type="NCBI Taxonomy" id="5364"/>
    <lineage>
        <taxon>Eukaryota</taxon>
        <taxon>Fungi</taxon>
        <taxon>Dikarya</taxon>
        <taxon>Basidiomycota</taxon>
        <taxon>Agaricomycotina</taxon>
        <taxon>Agaricomycetes</taxon>
        <taxon>Gloeophyllales</taxon>
        <taxon>Gloeophyllaceae</taxon>
        <taxon>Heliocybe</taxon>
    </lineage>
</organism>
<keyword evidence="2" id="KW-1185">Reference proteome</keyword>
<protein>
    <submittedName>
        <fullName evidence="1">Uncharacterized protein</fullName>
    </submittedName>
</protein>